<name>A0A9D1EH18_9FIRM</name>
<accession>A0A9D1EH18</accession>
<organism evidence="1 2">
    <name type="scientific">Candidatus Egerieimonas intestinavium</name>
    <dbReference type="NCBI Taxonomy" id="2840777"/>
    <lineage>
        <taxon>Bacteria</taxon>
        <taxon>Bacillati</taxon>
        <taxon>Bacillota</taxon>
        <taxon>Clostridia</taxon>
        <taxon>Lachnospirales</taxon>
        <taxon>Lachnospiraceae</taxon>
        <taxon>Lachnospiraceae incertae sedis</taxon>
        <taxon>Candidatus Egerieimonas</taxon>
    </lineage>
</organism>
<reference evidence="1" key="1">
    <citation type="submission" date="2020-10" db="EMBL/GenBank/DDBJ databases">
        <authorList>
            <person name="Gilroy R."/>
        </authorList>
    </citation>
    <scope>NUCLEOTIDE SEQUENCE</scope>
    <source>
        <strain evidence="1">ChiSxjej1B13-7041</strain>
    </source>
</reference>
<dbReference type="GO" id="GO:0005975">
    <property type="term" value="P:carbohydrate metabolic process"/>
    <property type="evidence" value="ECO:0007669"/>
    <property type="project" value="InterPro"/>
</dbReference>
<evidence type="ECO:0000313" key="1">
    <source>
        <dbReference type="EMBL" id="HIR91835.1"/>
    </source>
</evidence>
<dbReference type="GO" id="GO:0003824">
    <property type="term" value="F:catalytic activity"/>
    <property type="evidence" value="ECO:0007669"/>
    <property type="project" value="InterPro"/>
</dbReference>
<gene>
    <name evidence="1" type="ORF">IAB98_00250</name>
</gene>
<dbReference type="CDD" id="cd09023">
    <property type="entry name" value="Aldose_epim_Ec_c4013"/>
    <property type="match status" value="1"/>
</dbReference>
<dbReference type="Proteomes" id="UP000886841">
    <property type="component" value="Unassembled WGS sequence"/>
</dbReference>
<dbReference type="SUPFAM" id="SSF74650">
    <property type="entry name" value="Galactose mutarotase-like"/>
    <property type="match status" value="1"/>
</dbReference>
<dbReference type="Pfam" id="PF14486">
    <property type="entry name" value="DUF4432"/>
    <property type="match status" value="1"/>
</dbReference>
<dbReference type="InterPro" id="IPR011013">
    <property type="entry name" value="Gal_mutarotase_sf_dom"/>
</dbReference>
<comment type="caution">
    <text evidence="1">The sequence shown here is derived from an EMBL/GenBank/DDBJ whole genome shotgun (WGS) entry which is preliminary data.</text>
</comment>
<dbReference type="Gene3D" id="2.70.98.10">
    <property type="match status" value="1"/>
</dbReference>
<dbReference type="InterPro" id="IPR014718">
    <property type="entry name" value="GH-type_carb-bd"/>
</dbReference>
<sequence length="334" mass="37711">MLPKQYFGHPTQVYGVEEYTLRGGKGEGMRFFHVRNGLGMELMVSADRCSDISRLTLDGKNMSYTSACGQVSPQYFTPAHDGFGFLKSFNCGFLTTCGFDNIGTPNTDGDDPLGLHGRLSNLPADHIYYVETESALEIHATVRSQVIFGRKLTLERVISCSLEENSFTITDKVTNEGSTQEPCMLLYHMNLGYPLLSETAELHINSSEVIPRDDRAAEDLDTWNKMLAPVPNFVEQCYYHRFQEETAKLSLFNDSIKKGLQISFPTKDFPLITQWKMMGERDYVLGLEPCTNTLEGRGTIRQKGELKFLAPGESQTFTVKVSLFNEKQDWENQL</sequence>
<evidence type="ECO:0000313" key="2">
    <source>
        <dbReference type="Proteomes" id="UP000886841"/>
    </source>
</evidence>
<proteinExistence type="predicted"/>
<dbReference type="GO" id="GO:0030246">
    <property type="term" value="F:carbohydrate binding"/>
    <property type="evidence" value="ECO:0007669"/>
    <property type="project" value="InterPro"/>
</dbReference>
<protein>
    <submittedName>
        <fullName evidence="1">Aldose 1-epimerase family protein</fullName>
    </submittedName>
</protein>
<dbReference type="AlphaFoldDB" id="A0A9D1EH18"/>
<dbReference type="EMBL" id="DVHU01000004">
    <property type="protein sequence ID" value="HIR91835.1"/>
    <property type="molecule type" value="Genomic_DNA"/>
</dbReference>
<dbReference type="InterPro" id="IPR027839">
    <property type="entry name" value="DUF4432"/>
</dbReference>
<reference evidence="1" key="2">
    <citation type="journal article" date="2021" name="PeerJ">
        <title>Extensive microbial diversity within the chicken gut microbiome revealed by metagenomics and culture.</title>
        <authorList>
            <person name="Gilroy R."/>
            <person name="Ravi A."/>
            <person name="Getino M."/>
            <person name="Pursley I."/>
            <person name="Horton D.L."/>
            <person name="Alikhan N.F."/>
            <person name="Baker D."/>
            <person name="Gharbi K."/>
            <person name="Hall N."/>
            <person name="Watson M."/>
            <person name="Adriaenssens E.M."/>
            <person name="Foster-Nyarko E."/>
            <person name="Jarju S."/>
            <person name="Secka A."/>
            <person name="Antonio M."/>
            <person name="Oren A."/>
            <person name="Chaudhuri R.R."/>
            <person name="La Ragione R."/>
            <person name="Hildebrand F."/>
            <person name="Pallen M.J."/>
        </authorList>
    </citation>
    <scope>NUCLEOTIDE SEQUENCE</scope>
    <source>
        <strain evidence="1">ChiSxjej1B13-7041</strain>
    </source>
</reference>